<reference evidence="2" key="1">
    <citation type="journal article" date="2020" name="Microb. Genom.">
        <title>Genetic diversity of clinical and environmental Mucorales isolates obtained from an investigation of mucormycosis cases among solid organ transplant recipients.</title>
        <authorList>
            <person name="Nguyen M.H."/>
            <person name="Kaul D."/>
            <person name="Muto C."/>
            <person name="Cheng S.J."/>
            <person name="Richter R.A."/>
            <person name="Bruno V.M."/>
            <person name="Liu G."/>
            <person name="Beyhan S."/>
            <person name="Sundermann A.J."/>
            <person name="Mounaud S."/>
            <person name="Pasculle A.W."/>
            <person name="Nierman W.C."/>
            <person name="Driscoll E."/>
            <person name="Cumbie R."/>
            <person name="Clancy C.J."/>
            <person name="Dupont C.L."/>
        </authorList>
    </citation>
    <scope>NUCLEOTIDE SEQUENCE</scope>
    <source>
        <strain evidence="2">GL16</strain>
    </source>
</reference>
<feature type="region of interest" description="Disordered" evidence="1">
    <location>
        <begin position="114"/>
        <end position="143"/>
    </location>
</feature>
<dbReference type="Proteomes" id="UP000717996">
    <property type="component" value="Unassembled WGS sequence"/>
</dbReference>
<name>A0A9P6XY32_RHIOR</name>
<organism evidence="2 3">
    <name type="scientific">Rhizopus oryzae</name>
    <name type="common">Mucormycosis agent</name>
    <name type="synonym">Rhizopus arrhizus var. delemar</name>
    <dbReference type="NCBI Taxonomy" id="64495"/>
    <lineage>
        <taxon>Eukaryota</taxon>
        <taxon>Fungi</taxon>
        <taxon>Fungi incertae sedis</taxon>
        <taxon>Mucoromycota</taxon>
        <taxon>Mucoromycotina</taxon>
        <taxon>Mucoromycetes</taxon>
        <taxon>Mucorales</taxon>
        <taxon>Mucorineae</taxon>
        <taxon>Rhizopodaceae</taxon>
        <taxon>Rhizopus</taxon>
    </lineage>
</organism>
<dbReference type="OrthoDB" id="2272415at2759"/>
<protein>
    <submittedName>
        <fullName evidence="2">Uncharacterized protein</fullName>
    </submittedName>
</protein>
<accession>A0A9P6XY32</accession>
<comment type="caution">
    <text evidence="2">The sequence shown here is derived from an EMBL/GenBank/DDBJ whole genome shotgun (WGS) entry which is preliminary data.</text>
</comment>
<proteinExistence type="predicted"/>
<sequence length="336" mass="38270">MLNKYLKVDYTDKVCETLILPTYLSDPYEKDPVLTKRVSHNYPLKDANNLKKLIVPGTVAKTMLIAMCRFNETTSGKAAIKRFYGFADDFKNSSIKQKSDKAIIKSLMMQEVAHEEDERGQKKLKTSVATSSNDRSVMSGSDVEEDRIEPKKNIWQGWKEFLNIAQNNNYLPSLSPEKHGVIWYGINLRHRPSLPEGLYTRMKYETTAIKQYNFSNSYKEAVKNIIQSTSRNHMLGSIEDLRSAEGNVVEKKTLIDFFMLFGEEIYDDVGDTLSESEACLNINLIKPCLQACSRMLRNKNQRSGTRGVVDLTWLNHVVGSGLVDYSLGILSVYTLY</sequence>
<dbReference type="AlphaFoldDB" id="A0A9P6XY32"/>
<evidence type="ECO:0000313" key="3">
    <source>
        <dbReference type="Proteomes" id="UP000717996"/>
    </source>
</evidence>
<dbReference type="EMBL" id="JAANIT010002968">
    <property type="protein sequence ID" value="KAG1535055.1"/>
    <property type="molecule type" value="Genomic_DNA"/>
</dbReference>
<feature type="compositionally biased region" description="Polar residues" evidence="1">
    <location>
        <begin position="127"/>
        <end position="139"/>
    </location>
</feature>
<evidence type="ECO:0000256" key="1">
    <source>
        <dbReference type="SAM" id="MobiDB-lite"/>
    </source>
</evidence>
<evidence type="ECO:0000313" key="2">
    <source>
        <dbReference type="EMBL" id="KAG1535055.1"/>
    </source>
</evidence>
<gene>
    <name evidence="2" type="ORF">G6F51_011745</name>
</gene>